<organism evidence="2 3">
    <name type="scientific">Candidatus Muproteobacteria bacterium RIFCSPLOWO2_01_FULL_60_18</name>
    <dbReference type="NCBI Taxonomy" id="1817768"/>
    <lineage>
        <taxon>Bacteria</taxon>
        <taxon>Pseudomonadati</taxon>
        <taxon>Pseudomonadota</taxon>
        <taxon>Candidatus Muproteobacteria</taxon>
    </lineage>
</organism>
<evidence type="ECO:0000256" key="1">
    <source>
        <dbReference type="SAM" id="Phobius"/>
    </source>
</evidence>
<dbReference type="AlphaFoldDB" id="A0A1F6U325"/>
<reference evidence="2 3" key="1">
    <citation type="journal article" date="2016" name="Nat. Commun.">
        <title>Thousands of microbial genomes shed light on interconnected biogeochemical processes in an aquifer system.</title>
        <authorList>
            <person name="Anantharaman K."/>
            <person name="Brown C.T."/>
            <person name="Hug L.A."/>
            <person name="Sharon I."/>
            <person name="Castelle C.J."/>
            <person name="Probst A.J."/>
            <person name="Thomas B.C."/>
            <person name="Singh A."/>
            <person name="Wilkins M.J."/>
            <person name="Karaoz U."/>
            <person name="Brodie E.L."/>
            <person name="Williams K.H."/>
            <person name="Hubbard S.S."/>
            <person name="Banfield J.F."/>
        </authorList>
    </citation>
    <scope>NUCLEOTIDE SEQUENCE [LARGE SCALE GENOMIC DNA]</scope>
</reference>
<dbReference type="InterPro" id="IPR012902">
    <property type="entry name" value="N_methyl_site"/>
</dbReference>
<keyword evidence="1" id="KW-1133">Transmembrane helix</keyword>
<dbReference type="Gene3D" id="3.30.700.10">
    <property type="entry name" value="Glycoprotein, Type 4 Pilin"/>
    <property type="match status" value="1"/>
</dbReference>
<gene>
    <name evidence="2" type="ORF">A3A87_00485</name>
</gene>
<dbReference type="PANTHER" id="PTHR30093:SF46">
    <property type="entry name" value="MSHA MINOR PILIN PROTEIN MSHB"/>
    <property type="match status" value="1"/>
</dbReference>
<dbReference type="NCBIfam" id="TIGR02532">
    <property type="entry name" value="IV_pilin_GFxxxE"/>
    <property type="match status" value="1"/>
</dbReference>
<evidence type="ECO:0000313" key="3">
    <source>
        <dbReference type="Proteomes" id="UP000179037"/>
    </source>
</evidence>
<dbReference type="InterPro" id="IPR045584">
    <property type="entry name" value="Pilin-like"/>
</dbReference>
<dbReference type="PROSITE" id="PS00409">
    <property type="entry name" value="PROKAR_NTER_METHYL"/>
    <property type="match status" value="1"/>
</dbReference>
<dbReference type="STRING" id="1817768.A3A87_00485"/>
<evidence type="ECO:0008006" key="4">
    <source>
        <dbReference type="Google" id="ProtNLM"/>
    </source>
</evidence>
<keyword evidence="1" id="KW-0812">Transmembrane</keyword>
<keyword evidence="1" id="KW-0472">Membrane</keyword>
<dbReference type="PANTHER" id="PTHR30093">
    <property type="entry name" value="GENERAL SECRETION PATHWAY PROTEIN G"/>
    <property type="match status" value="1"/>
</dbReference>
<protein>
    <recommendedName>
        <fullName evidence="4">Mannose-sensitive hemagglutinin A</fullName>
    </recommendedName>
</protein>
<accession>A0A1F6U325</accession>
<feature type="transmembrane region" description="Helical" evidence="1">
    <location>
        <begin position="7"/>
        <end position="28"/>
    </location>
</feature>
<evidence type="ECO:0000313" key="2">
    <source>
        <dbReference type="EMBL" id="OGI51767.1"/>
    </source>
</evidence>
<name>A0A1F6U325_9PROT</name>
<proteinExistence type="predicted"/>
<feature type="non-terminal residue" evidence="2">
    <location>
        <position position="134"/>
    </location>
</feature>
<dbReference type="EMBL" id="MFTC01000034">
    <property type="protein sequence ID" value="OGI51767.1"/>
    <property type="molecule type" value="Genomic_DNA"/>
</dbReference>
<dbReference type="SUPFAM" id="SSF54523">
    <property type="entry name" value="Pili subunits"/>
    <property type="match status" value="1"/>
</dbReference>
<dbReference type="Proteomes" id="UP000179037">
    <property type="component" value="Unassembled WGS sequence"/>
</dbReference>
<comment type="caution">
    <text evidence="2">The sequence shown here is derived from an EMBL/GenBank/DDBJ whole genome shotgun (WGS) entry which is preliminary data.</text>
</comment>
<sequence length="134" mass="13222">MSKQQSGFTLIELVIVIVILGLLAATALPRFISITTDARIASVQGVAGGVRSAASLAKAVVLIKGSSGGNITMDGVSVAVNASGYPTGGSAGGIVSAMQGIDGYTPTGTDPTTVFEPTNGGNSTCRATYNANTG</sequence>
<dbReference type="Pfam" id="PF07963">
    <property type="entry name" value="N_methyl"/>
    <property type="match status" value="1"/>
</dbReference>